<accession>A0A0V1C9L1</accession>
<evidence type="ECO:0000313" key="3">
    <source>
        <dbReference type="Proteomes" id="UP000054653"/>
    </source>
</evidence>
<comment type="caution">
    <text evidence="2">The sequence shown here is derived from an EMBL/GenBank/DDBJ whole genome shotgun (WGS) entry which is preliminary data.</text>
</comment>
<reference evidence="2 3" key="1">
    <citation type="submission" date="2015-01" db="EMBL/GenBank/DDBJ databases">
        <title>Evolution of Trichinella species and genotypes.</title>
        <authorList>
            <person name="Korhonen P.K."/>
            <person name="Edoardo P."/>
            <person name="Giuseppe L.R."/>
            <person name="Gasser R.B."/>
        </authorList>
    </citation>
    <scope>NUCLEOTIDE SEQUENCE [LARGE SCALE GENOMIC DNA]</scope>
    <source>
        <strain evidence="2">ISS120</strain>
    </source>
</reference>
<evidence type="ECO:0000313" key="2">
    <source>
        <dbReference type="EMBL" id="KRY46010.1"/>
    </source>
</evidence>
<gene>
    <name evidence="2" type="ORF">T03_17457</name>
</gene>
<dbReference type="OrthoDB" id="10299954at2759"/>
<evidence type="ECO:0000256" key="1">
    <source>
        <dbReference type="SAM" id="MobiDB-lite"/>
    </source>
</evidence>
<feature type="region of interest" description="Disordered" evidence="1">
    <location>
        <begin position="69"/>
        <end position="118"/>
    </location>
</feature>
<dbReference type="AlphaFoldDB" id="A0A0V1C9L1"/>
<dbReference type="Proteomes" id="UP000054653">
    <property type="component" value="Unassembled WGS sequence"/>
</dbReference>
<feature type="compositionally biased region" description="Polar residues" evidence="1">
    <location>
        <begin position="97"/>
        <end position="118"/>
    </location>
</feature>
<organism evidence="2 3">
    <name type="scientific">Trichinella britovi</name>
    <name type="common">Parasitic roundworm</name>
    <dbReference type="NCBI Taxonomy" id="45882"/>
    <lineage>
        <taxon>Eukaryota</taxon>
        <taxon>Metazoa</taxon>
        <taxon>Ecdysozoa</taxon>
        <taxon>Nematoda</taxon>
        <taxon>Enoplea</taxon>
        <taxon>Dorylaimia</taxon>
        <taxon>Trichinellida</taxon>
        <taxon>Trichinellidae</taxon>
        <taxon>Trichinella</taxon>
    </lineage>
</organism>
<sequence length="118" mass="13523">MYEKFVPSVNQNGYTSPNFFSGLQWLINDSKKFTKAWREQNKRKNRTTYGELLNRIYGNRAVDSALQSGPQINNRYQHNDSKSKPYATYTDEPHNYYTLNGTSRLSSGPGSSVTSQGR</sequence>
<name>A0A0V1C9L1_TRIBR</name>
<dbReference type="EMBL" id="JYDI01000314">
    <property type="protein sequence ID" value="KRY46010.1"/>
    <property type="molecule type" value="Genomic_DNA"/>
</dbReference>
<keyword evidence="3" id="KW-1185">Reference proteome</keyword>
<proteinExistence type="predicted"/>
<protein>
    <submittedName>
        <fullName evidence="2">Uncharacterized protein</fullName>
    </submittedName>
</protein>